<evidence type="ECO:0000259" key="2">
    <source>
        <dbReference type="Pfam" id="PF20732"/>
    </source>
</evidence>
<dbReference type="GO" id="GO:0033922">
    <property type="term" value="F:peptidoglycan beta-N-acetylmuramidase activity"/>
    <property type="evidence" value="ECO:0007669"/>
    <property type="project" value="InterPro"/>
</dbReference>
<dbReference type="Gene3D" id="3.40.50.12170">
    <property type="entry name" value="Uncharacterised protein PF07075, DUF1343"/>
    <property type="match status" value="1"/>
</dbReference>
<dbReference type="InterPro" id="IPR048503">
    <property type="entry name" value="NamZ_C"/>
</dbReference>
<organism evidence="3 4">
    <name type="scientific">Paenibacillus beijingensis</name>
    <dbReference type="NCBI Taxonomy" id="1126833"/>
    <lineage>
        <taxon>Bacteria</taxon>
        <taxon>Bacillati</taxon>
        <taxon>Bacillota</taxon>
        <taxon>Bacilli</taxon>
        <taxon>Bacillales</taxon>
        <taxon>Paenibacillaceae</taxon>
        <taxon>Paenibacillus</taxon>
    </lineage>
</organism>
<evidence type="ECO:0008006" key="5">
    <source>
        <dbReference type="Google" id="ProtNLM"/>
    </source>
</evidence>
<dbReference type="PATRIC" id="fig|1126833.4.peg.3049"/>
<dbReference type="OrthoDB" id="9801061at2"/>
<accession>A0A0D5NS49</accession>
<feature type="domain" description="Peptidoglycan beta-N-acetylmuramidase NamZ N-terminal" evidence="1">
    <location>
        <begin position="21"/>
        <end position="221"/>
    </location>
</feature>
<dbReference type="Gene3D" id="3.90.1150.140">
    <property type="match status" value="1"/>
</dbReference>
<gene>
    <name evidence="3" type="ORF">VN24_13985</name>
</gene>
<reference evidence="3 4" key="1">
    <citation type="journal article" date="2015" name="J. Biotechnol.">
        <title>Complete genome sequence of Paenibacillus beijingensis 7188(T) (=DSM 24997(T)), a novel rhizobacterium from jujube garden soil.</title>
        <authorList>
            <person name="Kwak Y."/>
            <person name="Shin J.H."/>
        </authorList>
    </citation>
    <scope>NUCLEOTIDE SEQUENCE [LARGE SCALE GENOMIC DNA]</scope>
    <source>
        <strain evidence="3 4">DSM 24997</strain>
    </source>
</reference>
<dbReference type="InterPro" id="IPR048502">
    <property type="entry name" value="NamZ_N"/>
</dbReference>
<reference evidence="4" key="2">
    <citation type="submission" date="2015-03" db="EMBL/GenBank/DDBJ databases">
        <title>Genome sequence of Paenibacillus beijingensis strain DSM 24997T.</title>
        <authorList>
            <person name="Kwak Y."/>
            <person name="Shin J.-H."/>
        </authorList>
    </citation>
    <scope>NUCLEOTIDE SEQUENCE [LARGE SCALE GENOMIC DNA]</scope>
    <source>
        <strain evidence="4">DSM 24997</strain>
    </source>
</reference>
<protein>
    <recommendedName>
        <fullName evidence="5">DUF1343 domain-containing protein</fullName>
    </recommendedName>
</protein>
<feature type="domain" description="Peptidoglycan beta-N-acetylmuramidase NamZ C-terminal" evidence="2">
    <location>
        <begin position="226"/>
        <end position="382"/>
    </location>
</feature>
<name>A0A0D5NS49_9BACL</name>
<dbReference type="STRING" id="1126833.VN24_13985"/>
<sequence>MTGADRLLSVGRELLQGKRFALLTNPTGINAELRSTIELCRQVEGAQLAAFFACEHGLRNERQAGVRFEDEDDPVTGLPVYSLYGSRYKPAPYMLRGIDALVVDIQDLGVRFYTYLTTLVYVMEACAAAGVEVIVLDRPNPLGGYRIEGGFLQEGFHSMVGAWRMPAATGMTIGEFARLVSAEMDVPCKLQVVALQGWDRSMEYGDTGLPWMMPSPNIPTIDTVRVYTGTCLLEGTNISEGRGTTRPFETVGAPWMDNAKVCRVMSEMDLPGVRFHSVTYTPTFSKYAGELCRGLMIYVTDKSAFRSAETGLRLLHAMIDLHPSEFKWRGANEDGLPFIDILTGSDTVRRTLAEPGAVDRILQSWREDAESWKQIRGPYLLYGDETSRHAGSDGKEASHHA</sequence>
<dbReference type="Pfam" id="PF20732">
    <property type="entry name" value="NamZ_C"/>
    <property type="match status" value="1"/>
</dbReference>
<dbReference type="AlphaFoldDB" id="A0A0D5NS49"/>
<dbReference type="InterPro" id="IPR008302">
    <property type="entry name" value="NamZ"/>
</dbReference>
<dbReference type="EMBL" id="CP011058">
    <property type="protein sequence ID" value="AJY77723.1"/>
    <property type="molecule type" value="Genomic_DNA"/>
</dbReference>
<dbReference type="Proteomes" id="UP000032633">
    <property type="component" value="Chromosome"/>
</dbReference>
<dbReference type="Pfam" id="PF07075">
    <property type="entry name" value="NamZ_N"/>
    <property type="match status" value="1"/>
</dbReference>
<dbReference type="PANTHER" id="PTHR42915">
    <property type="entry name" value="HYPOTHETICAL 460 KDA PROTEIN IN FEUA-SIGW INTERGENIC REGION [PRECURSOR]"/>
    <property type="match status" value="1"/>
</dbReference>
<dbReference type="KEGG" id="pbj:VN24_13985"/>
<dbReference type="PANTHER" id="PTHR42915:SF1">
    <property type="entry name" value="PEPTIDOGLYCAN BETA-N-ACETYLMURAMIDASE NAMZ"/>
    <property type="match status" value="1"/>
</dbReference>
<evidence type="ECO:0000313" key="3">
    <source>
        <dbReference type="EMBL" id="AJY77723.1"/>
    </source>
</evidence>
<dbReference type="HOGENOM" id="CLU_033227_1_0_9"/>
<evidence type="ECO:0000259" key="1">
    <source>
        <dbReference type="Pfam" id="PF07075"/>
    </source>
</evidence>
<evidence type="ECO:0000313" key="4">
    <source>
        <dbReference type="Proteomes" id="UP000032633"/>
    </source>
</evidence>
<proteinExistence type="predicted"/>
<dbReference type="PIRSF" id="PIRSF016719">
    <property type="entry name" value="UCP016719"/>
    <property type="match status" value="1"/>
</dbReference>
<keyword evidence="4" id="KW-1185">Reference proteome</keyword>